<dbReference type="InterPro" id="IPR050116">
    <property type="entry name" value="DNA_polymerase-Y"/>
</dbReference>
<accession>A0A6A2V8T1</accession>
<dbReference type="GO" id="GO:0042276">
    <property type="term" value="P:error-prone translesion synthesis"/>
    <property type="evidence" value="ECO:0007669"/>
    <property type="project" value="TreeGrafter"/>
</dbReference>
<evidence type="ECO:0000256" key="1">
    <source>
        <dbReference type="ARBA" id="ARBA00010945"/>
    </source>
</evidence>
<reference evidence="8 9" key="1">
    <citation type="submission" date="2019-09" db="EMBL/GenBank/DDBJ databases">
        <title>Characterization of the phylogenetic diversity of two novel species belonging to the genus Bifidobacterium: Bifidobacterium cebidarum sp. nov. and Bifidobacterium leontopitheci sp. nov.</title>
        <authorList>
            <person name="Lugli G.A."/>
            <person name="Duranti S."/>
            <person name="Milani C."/>
            <person name="Turroni F."/>
            <person name="Ventura M."/>
        </authorList>
    </citation>
    <scope>NUCLEOTIDE SEQUENCE [LARGE SCALE GENOMIC DNA]</scope>
    <source>
        <strain evidence="8 9">DSM 100238</strain>
    </source>
</reference>
<dbReference type="GO" id="GO:0005829">
    <property type="term" value="C:cytosol"/>
    <property type="evidence" value="ECO:0007669"/>
    <property type="project" value="TreeGrafter"/>
</dbReference>
<evidence type="ECO:0000256" key="2">
    <source>
        <dbReference type="ARBA" id="ARBA00022763"/>
    </source>
</evidence>
<keyword evidence="4" id="KW-0234">DNA repair</keyword>
<comment type="function">
    <text evidence="6">Poorly processive, error-prone DNA polymerase involved in untargeted mutagenesis. Copies undamaged DNA at stalled replication forks, which arise in vivo from mismatched or misaligned primer ends. These misaligned primers can be extended by PolIV. Exhibits no 3'-5' exonuclease (proofreading) activity. May be involved in translesional synthesis, in conjunction with the beta clamp from PolIII.</text>
</comment>
<feature type="domain" description="UmuC" evidence="7">
    <location>
        <begin position="12"/>
        <end position="198"/>
    </location>
</feature>
<dbReference type="Pfam" id="PF13438">
    <property type="entry name" value="DUF4113"/>
    <property type="match status" value="1"/>
</dbReference>
<name>A0A6A2V8T1_9BIFI</name>
<dbReference type="Gene3D" id="3.30.70.270">
    <property type="match status" value="1"/>
</dbReference>
<dbReference type="OrthoDB" id="9808813at2"/>
<dbReference type="InterPro" id="IPR001126">
    <property type="entry name" value="UmuC"/>
</dbReference>
<comment type="similarity">
    <text evidence="1">Belongs to the DNA polymerase type-Y family.</text>
</comment>
<dbReference type="Proteomes" id="UP000440041">
    <property type="component" value="Unassembled WGS sequence"/>
</dbReference>
<dbReference type="PROSITE" id="PS50173">
    <property type="entry name" value="UMUC"/>
    <property type="match status" value="1"/>
</dbReference>
<dbReference type="GO" id="GO:0003887">
    <property type="term" value="F:DNA-directed DNA polymerase activity"/>
    <property type="evidence" value="ECO:0007669"/>
    <property type="project" value="TreeGrafter"/>
</dbReference>
<dbReference type="PANTHER" id="PTHR11076:SF34">
    <property type="entry name" value="PROTEIN UMUC"/>
    <property type="match status" value="1"/>
</dbReference>
<dbReference type="InterPro" id="IPR025188">
    <property type="entry name" value="DUF4113"/>
</dbReference>
<dbReference type="Gene3D" id="1.10.150.20">
    <property type="entry name" value="5' to 3' exonuclease, C-terminal subdomain"/>
    <property type="match status" value="1"/>
</dbReference>
<evidence type="ECO:0000256" key="6">
    <source>
        <dbReference type="ARBA" id="ARBA00025589"/>
    </source>
</evidence>
<evidence type="ECO:0000256" key="4">
    <source>
        <dbReference type="ARBA" id="ARBA00023204"/>
    </source>
</evidence>
<keyword evidence="3" id="KW-0741">SOS mutagenesis</keyword>
<proteinExistence type="inferred from homology"/>
<protein>
    <submittedName>
        <fullName evidence="8">DNA polymerase V subunit UmuC</fullName>
    </submittedName>
</protein>
<evidence type="ECO:0000313" key="8">
    <source>
        <dbReference type="EMBL" id="KAB8297591.1"/>
    </source>
</evidence>
<dbReference type="GO" id="GO:0009432">
    <property type="term" value="P:SOS response"/>
    <property type="evidence" value="ECO:0007669"/>
    <property type="project" value="UniProtKB-KW"/>
</dbReference>
<comment type="caution">
    <text evidence="8">The sequence shown here is derived from an EMBL/GenBank/DDBJ whole genome shotgun (WGS) entry which is preliminary data.</text>
</comment>
<dbReference type="Pfam" id="PF00817">
    <property type="entry name" value="IMS"/>
    <property type="match status" value="1"/>
</dbReference>
<organism evidence="8 9">
    <name type="scientific">Bifidobacterium apri</name>
    <dbReference type="NCBI Taxonomy" id="1769423"/>
    <lineage>
        <taxon>Bacteria</taxon>
        <taxon>Bacillati</taxon>
        <taxon>Actinomycetota</taxon>
        <taxon>Actinomycetes</taxon>
        <taxon>Bifidobacteriales</taxon>
        <taxon>Bifidobacteriaceae</taxon>
        <taxon>Bifidobacterium</taxon>
    </lineage>
</organism>
<dbReference type="SUPFAM" id="SSF56672">
    <property type="entry name" value="DNA/RNA polymerases"/>
    <property type="match status" value="1"/>
</dbReference>
<evidence type="ECO:0000313" key="9">
    <source>
        <dbReference type="Proteomes" id="UP000440041"/>
    </source>
</evidence>
<evidence type="ECO:0000256" key="3">
    <source>
        <dbReference type="ARBA" id="ARBA00023199"/>
    </source>
</evidence>
<evidence type="ECO:0000259" key="7">
    <source>
        <dbReference type="PROSITE" id="PS50173"/>
    </source>
</evidence>
<gene>
    <name evidence="8" type="ORF">DSM100238_1194</name>
</gene>
<dbReference type="RefSeq" id="WP_152355766.1">
    <property type="nucleotide sequence ID" value="NZ_JBHLXF010000007.1"/>
</dbReference>
<dbReference type="Gene3D" id="3.40.1170.60">
    <property type="match status" value="1"/>
</dbReference>
<dbReference type="Pfam" id="PF11799">
    <property type="entry name" value="IMS_C"/>
    <property type="match status" value="1"/>
</dbReference>
<dbReference type="PANTHER" id="PTHR11076">
    <property type="entry name" value="DNA REPAIR POLYMERASE UMUC / TRANSFERASE FAMILY MEMBER"/>
    <property type="match status" value="1"/>
</dbReference>
<dbReference type="InterPro" id="IPR043502">
    <property type="entry name" value="DNA/RNA_pol_sf"/>
</dbReference>
<dbReference type="InterPro" id="IPR043128">
    <property type="entry name" value="Rev_trsase/Diguanyl_cyclase"/>
</dbReference>
<keyword evidence="2" id="KW-0227">DNA damage</keyword>
<keyword evidence="5" id="KW-0742">SOS response</keyword>
<dbReference type="InterPro" id="IPR024728">
    <property type="entry name" value="PolY_HhH_motif"/>
</dbReference>
<dbReference type="CDD" id="cd01700">
    <property type="entry name" value="PolY_Pol_V_umuC"/>
    <property type="match status" value="1"/>
</dbReference>
<dbReference type="GO" id="GO:0006281">
    <property type="term" value="P:DNA repair"/>
    <property type="evidence" value="ECO:0007669"/>
    <property type="project" value="UniProtKB-KW"/>
</dbReference>
<sequence>MPEQPHTPKHPIVLADANNFYASCEAVFHPEVAGKPLVVLSNNDGCVVSRSAEAKALGIANGTPWFTIRQEAAYDQVIARSSNYELYGSLSHRMMSIMSRFLPGQEIYSIDECFLHSPWDTERTRLIAADMRRTVLQGVGIPVSIGIAPTKTLAKITNHWAKRHPSSHGITTWSDLSRNDHGTAVLASTEIDDIWGIGRRLAKRLRGLGIRQAAQLRDQDPAAMRRLFSVQLERTILELRGVPCIAEDNDATGGKRDSQILCSRMFGTPIRGEEGLRQAASVYAQYACRRLQRQHSLCTRVSVFCASSPFNAHDQYSSACGSILLQDPSDDPVIISAAARQALHGRITPSVRYVRAGVMLTGLVDADAYDTLPTLGARTDPGLSEAFEQVARRFGPAHVGIGYAGIRGDGRNNGDTGASWTMRREMLSARCTTRWDEMPVVRAD</sequence>
<dbReference type="AlphaFoldDB" id="A0A6A2V8T1"/>
<evidence type="ECO:0000256" key="5">
    <source>
        <dbReference type="ARBA" id="ARBA00023236"/>
    </source>
</evidence>
<dbReference type="Pfam" id="PF11798">
    <property type="entry name" value="IMS_HHH"/>
    <property type="match status" value="1"/>
</dbReference>
<dbReference type="GO" id="GO:0003684">
    <property type="term" value="F:damaged DNA binding"/>
    <property type="evidence" value="ECO:0007669"/>
    <property type="project" value="InterPro"/>
</dbReference>
<dbReference type="EMBL" id="WBSO01000007">
    <property type="protein sequence ID" value="KAB8297591.1"/>
    <property type="molecule type" value="Genomic_DNA"/>
</dbReference>
<keyword evidence="9" id="KW-1185">Reference proteome</keyword>
<dbReference type="InterPro" id="IPR017961">
    <property type="entry name" value="DNA_pol_Y-fam_little_finger"/>
</dbReference>